<evidence type="ECO:0000313" key="1">
    <source>
        <dbReference type="EMBL" id="KIK14066.1"/>
    </source>
</evidence>
<dbReference type="AlphaFoldDB" id="A0A0C9YB80"/>
<dbReference type="OrthoDB" id="3192989at2759"/>
<dbReference type="Proteomes" id="UP000054018">
    <property type="component" value="Unassembled WGS sequence"/>
</dbReference>
<dbReference type="HOGENOM" id="CLU_003703_13_1_1"/>
<dbReference type="EMBL" id="KN833957">
    <property type="protein sequence ID" value="KIK14066.1"/>
    <property type="molecule type" value="Genomic_DNA"/>
</dbReference>
<evidence type="ECO:0008006" key="3">
    <source>
        <dbReference type="Google" id="ProtNLM"/>
    </source>
</evidence>
<dbReference type="PANTHER" id="PTHR33104">
    <property type="entry name" value="SI:DKEY-29D5.2"/>
    <property type="match status" value="1"/>
</dbReference>
<proteinExistence type="predicted"/>
<dbReference type="PANTHER" id="PTHR33104:SF2">
    <property type="entry name" value="CXC3 LIKE CYSTEINE CLUSTER DOMAIN-CONTAINING PROTEIN"/>
    <property type="match status" value="1"/>
</dbReference>
<reference evidence="1 2" key="1">
    <citation type="submission" date="2014-04" db="EMBL/GenBank/DDBJ databases">
        <authorList>
            <consortium name="DOE Joint Genome Institute"/>
            <person name="Kuo A."/>
            <person name="Kohler A."/>
            <person name="Costa M.D."/>
            <person name="Nagy L.G."/>
            <person name="Floudas D."/>
            <person name="Copeland A."/>
            <person name="Barry K.W."/>
            <person name="Cichocki N."/>
            <person name="Veneault-Fourrey C."/>
            <person name="LaButti K."/>
            <person name="Lindquist E.A."/>
            <person name="Lipzen A."/>
            <person name="Lundell T."/>
            <person name="Morin E."/>
            <person name="Murat C."/>
            <person name="Sun H."/>
            <person name="Tunlid A."/>
            <person name="Henrissat B."/>
            <person name="Grigoriev I.V."/>
            <person name="Hibbett D.S."/>
            <person name="Martin F."/>
            <person name="Nordberg H.P."/>
            <person name="Cantor M.N."/>
            <person name="Hua S.X."/>
        </authorList>
    </citation>
    <scope>NUCLEOTIDE SEQUENCE [LARGE SCALE GENOMIC DNA]</scope>
    <source>
        <strain evidence="1 2">441</strain>
    </source>
</reference>
<name>A0A0C9YB80_9AGAM</name>
<dbReference type="InterPro" id="IPR040521">
    <property type="entry name" value="KDZ"/>
</dbReference>
<sequence>MSFYQKLKRFTNNTFPDRVPDRYRELMRVSRLWRDLKHRKWFGFGHDTELDPGEGGLALFCPACPQPGINLPPDWKARYDSETVTRQYVIDGNFTAQHMKMNKPERDVSLSDGKGYMVSEIPYQNHLQQSLDNKERSTCSNHRAINAANINKSNLRSTGIGATACAQHGCFVPHSVVDFQKGERYMNTDYSICNALCYHSENITTALVIYDVGCQWSVNFRSRVKSSSSLFLPSGLEIIPAVGEFHLAAHKLSCFPRYSLNFVKGAGHLDGEILETLWAPFNKISPTARSMTQAHRQEVYDDHMRDSNWKKLVGMVPSLLKKYKTSNKCLEDMNQAYEQLNAVLDPNKVALWELDALKAEADRGEALDIYLLRGDKAPTFHEAQLKLRKNPVSSSANLGSVAWLAEGISIEDSQDKLRYELRQLPSLMSARQEVKTSEKRQRLSSRIEKFHSTGQAFLKGLEIDGAFIPQDDPAFCVQEDQEKEDGEFWEDDDTVLEAPDEEVQELASELMSIWMPSSIGAAKLMELGLHDLLKEEMELRIGQANDCLDRLWTDLGSKAMLYRQNFRTANSTREGTRTKKEIQKVVVRINKHVRSYQRARKAILRLDLNDNIGEKYKEIQPEDLAVSKEVTEENRFGQGVSKMAWFWMVDGEQNLLNGDSGGLMEECE</sequence>
<accession>A0A0C9YB80</accession>
<organism evidence="1 2">
    <name type="scientific">Pisolithus microcarpus 441</name>
    <dbReference type="NCBI Taxonomy" id="765257"/>
    <lineage>
        <taxon>Eukaryota</taxon>
        <taxon>Fungi</taxon>
        <taxon>Dikarya</taxon>
        <taxon>Basidiomycota</taxon>
        <taxon>Agaricomycotina</taxon>
        <taxon>Agaricomycetes</taxon>
        <taxon>Agaricomycetidae</taxon>
        <taxon>Boletales</taxon>
        <taxon>Sclerodermatineae</taxon>
        <taxon>Pisolithaceae</taxon>
        <taxon>Pisolithus</taxon>
    </lineage>
</organism>
<protein>
    <recommendedName>
        <fullName evidence="3">CxC2-like cysteine cluster KDZ transposase-associated domain-containing protein</fullName>
    </recommendedName>
</protein>
<evidence type="ECO:0000313" key="2">
    <source>
        <dbReference type="Proteomes" id="UP000054018"/>
    </source>
</evidence>
<dbReference type="Pfam" id="PF18758">
    <property type="entry name" value="KDZ"/>
    <property type="match status" value="1"/>
</dbReference>
<keyword evidence="2" id="KW-1185">Reference proteome</keyword>
<dbReference type="STRING" id="765257.A0A0C9YB80"/>
<gene>
    <name evidence="1" type="ORF">PISMIDRAFT_117698</name>
</gene>
<reference evidence="2" key="2">
    <citation type="submission" date="2015-01" db="EMBL/GenBank/DDBJ databases">
        <title>Evolutionary Origins and Diversification of the Mycorrhizal Mutualists.</title>
        <authorList>
            <consortium name="DOE Joint Genome Institute"/>
            <consortium name="Mycorrhizal Genomics Consortium"/>
            <person name="Kohler A."/>
            <person name="Kuo A."/>
            <person name="Nagy L.G."/>
            <person name="Floudas D."/>
            <person name="Copeland A."/>
            <person name="Barry K.W."/>
            <person name="Cichocki N."/>
            <person name="Veneault-Fourrey C."/>
            <person name="LaButti K."/>
            <person name="Lindquist E.A."/>
            <person name="Lipzen A."/>
            <person name="Lundell T."/>
            <person name="Morin E."/>
            <person name="Murat C."/>
            <person name="Riley R."/>
            <person name="Ohm R."/>
            <person name="Sun H."/>
            <person name="Tunlid A."/>
            <person name="Henrissat B."/>
            <person name="Grigoriev I.V."/>
            <person name="Hibbett D.S."/>
            <person name="Martin F."/>
        </authorList>
    </citation>
    <scope>NUCLEOTIDE SEQUENCE [LARGE SCALE GENOMIC DNA]</scope>
    <source>
        <strain evidence="2">441</strain>
    </source>
</reference>